<accession>A0AB35TBE4</accession>
<feature type="transmembrane region" description="Helical" evidence="1">
    <location>
        <begin position="224"/>
        <end position="246"/>
    </location>
</feature>
<evidence type="ECO:0000313" key="2">
    <source>
        <dbReference type="EMBL" id="MDX5895306.1"/>
    </source>
</evidence>
<feature type="transmembrane region" description="Helical" evidence="1">
    <location>
        <begin position="110"/>
        <end position="129"/>
    </location>
</feature>
<evidence type="ECO:0000313" key="3">
    <source>
        <dbReference type="Proteomes" id="UP001281130"/>
    </source>
</evidence>
<feature type="transmembrane region" description="Helical" evidence="1">
    <location>
        <begin position="149"/>
        <end position="171"/>
    </location>
</feature>
<feature type="transmembrane region" description="Helical" evidence="1">
    <location>
        <begin position="68"/>
        <end position="90"/>
    </location>
</feature>
<protein>
    <submittedName>
        <fullName evidence="2">Uncharacterized protein</fullName>
    </submittedName>
</protein>
<keyword evidence="1" id="KW-1133">Transmembrane helix</keyword>
<organism evidence="2 3">
    <name type="scientific">Rubrobacter radiotolerans</name>
    <name type="common">Arthrobacter radiotolerans</name>
    <dbReference type="NCBI Taxonomy" id="42256"/>
    <lineage>
        <taxon>Bacteria</taxon>
        <taxon>Bacillati</taxon>
        <taxon>Actinomycetota</taxon>
        <taxon>Rubrobacteria</taxon>
        <taxon>Rubrobacterales</taxon>
        <taxon>Rubrobacteraceae</taxon>
        <taxon>Rubrobacter</taxon>
    </lineage>
</organism>
<gene>
    <name evidence="2" type="ORF">SIL72_14860</name>
</gene>
<reference evidence="2" key="1">
    <citation type="submission" date="2023-11" db="EMBL/GenBank/DDBJ databases">
        <title>MicrobeMod: A computational toolkit for identifying prokaryotic methylation and restriction-modification with nanopore sequencing.</title>
        <authorList>
            <person name="Crits-Christoph A."/>
            <person name="Kang S.C."/>
            <person name="Lee H."/>
            <person name="Ostrov N."/>
        </authorList>
    </citation>
    <scope>NUCLEOTIDE SEQUENCE</scope>
    <source>
        <strain evidence="2">ATCC 51242</strain>
    </source>
</reference>
<keyword evidence="1" id="KW-0812">Transmembrane</keyword>
<name>A0AB35TBE4_RUBRA</name>
<sequence>MNEVQLHHLTMASVFFSGLSFLAVLALSARRRTWFVGVAAAVVLSSGVIFVSVGLLEPSDPRAQALGWLFQELPFIFVLSCICMAQAGLLPARLRVVGLQEAIRRPRLRAVLASAPTSLSAAWFSAFAFGMARPLPVLQAFAPAPPHYLLLKGTLLLPEAFYCALAGWIFLKAGRRASAPRLRSKNLLYSAGTFCGLLMALQVLAHAMARVWFPSDLLQTSTDFVLASQNLLLAASASAYGLGLALHHAPTFSKTLVGREYPLLLHAVNRFEGIRWHLVQGGKVRGLIRTSYHVREAAGRLRLTEEDLQKCLTTLQLVAILRSERGSGEQTITVEDARHLNALQKELMKDYRLVSRMRPEEHGILHLAGRAPARDVRPSDPIEGALYLTDCRFRGGEPARNHPLWYHLAVAGAVAAGLLEEASVREKVGDAPGYAMARAAYAAAKNSARVQPAS</sequence>
<dbReference type="Proteomes" id="UP001281130">
    <property type="component" value="Unassembled WGS sequence"/>
</dbReference>
<dbReference type="EMBL" id="JAWXXX010000002">
    <property type="protein sequence ID" value="MDX5895306.1"/>
    <property type="molecule type" value="Genomic_DNA"/>
</dbReference>
<feature type="transmembrane region" description="Helical" evidence="1">
    <location>
        <begin position="6"/>
        <end position="27"/>
    </location>
</feature>
<keyword evidence="1" id="KW-0472">Membrane</keyword>
<evidence type="ECO:0000256" key="1">
    <source>
        <dbReference type="SAM" id="Phobius"/>
    </source>
</evidence>
<comment type="caution">
    <text evidence="2">The sequence shown here is derived from an EMBL/GenBank/DDBJ whole genome shotgun (WGS) entry which is preliminary data.</text>
</comment>
<feature type="transmembrane region" description="Helical" evidence="1">
    <location>
        <begin position="34"/>
        <end position="56"/>
    </location>
</feature>
<dbReference type="AlphaFoldDB" id="A0AB35TBE4"/>
<feature type="transmembrane region" description="Helical" evidence="1">
    <location>
        <begin position="187"/>
        <end position="212"/>
    </location>
</feature>
<proteinExistence type="predicted"/>
<dbReference type="RefSeq" id="WP_084362454.1">
    <property type="nucleotide sequence ID" value="NZ_JAWXXX010000002.1"/>
</dbReference>